<name>B3S976_TRIAD</name>
<gene>
    <name evidence="1" type="ORF">TRIADDRAFT_60726</name>
</gene>
<dbReference type="HOGENOM" id="CLU_1333470_0_0_1"/>
<dbReference type="CTD" id="6757974"/>
<organism evidence="1 2">
    <name type="scientific">Trichoplax adhaerens</name>
    <name type="common">Trichoplax reptans</name>
    <dbReference type="NCBI Taxonomy" id="10228"/>
    <lineage>
        <taxon>Eukaryota</taxon>
        <taxon>Metazoa</taxon>
        <taxon>Placozoa</taxon>
        <taxon>Uniplacotomia</taxon>
        <taxon>Trichoplacea</taxon>
        <taxon>Trichoplacidae</taxon>
        <taxon>Trichoplax</taxon>
    </lineage>
</organism>
<dbReference type="InParanoid" id="B3S976"/>
<dbReference type="Proteomes" id="UP000009022">
    <property type="component" value="Unassembled WGS sequence"/>
</dbReference>
<dbReference type="AlphaFoldDB" id="B3S976"/>
<keyword evidence="2" id="KW-1185">Reference proteome</keyword>
<dbReference type="GeneID" id="6757974"/>
<proteinExistence type="predicted"/>
<evidence type="ECO:0000313" key="1">
    <source>
        <dbReference type="EMBL" id="EDV20821.1"/>
    </source>
</evidence>
<dbReference type="KEGG" id="tad:TRIADDRAFT_60726"/>
<protein>
    <submittedName>
        <fullName evidence="1">Uncharacterized protein</fullName>
    </submittedName>
</protein>
<dbReference type="EMBL" id="DS985257">
    <property type="protein sequence ID" value="EDV20821.1"/>
    <property type="molecule type" value="Genomic_DNA"/>
</dbReference>
<accession>B3S976</accession>
<evidence type="ECO:0000313" key="2">
    <source>
        <dbReference type="Proteomes" id="UP000009022"/>
    </source>
</evidence>
<reference evidence="1 2" key="1">
    <citation type="journal article" date="2008" name="Nature">
        <title>The Trichoplax genome and the nature of placozoans.</title>
        <authorList>
            <person name="Srivastava M."/>
            <person name="Begovic E."/>
            <person name="Chapman J."/>
            <person name="Putnam N.H."/>
            <person name="Hellsten U."/>
            <person name="Kawashima T."/>
            <person name="Kuo A."/>
            <person name="Mitros T."/>
            <person name="Salamov A."/>
            <person name="Carpenter M.L."/>
            <person name="Signorovitch A.Y."/>
            <person name="Moreno M.A."/>
            <person name="Kamm K."/>
            <person name="Grimwood J."/>
            <person name="Schmutz J."/>
            <person name="Shapiro H."/>
            <person name="Grigoriev I.V."/>
            <person name="Buss L.W."/>
            <person name="Schierwater B."/>
            <person name="Dellaporta S.L."/>
            <person name="Rokhsar D.S."/>
        </authorList>
    </citation>
    <scope>NUCLEOTIDE SEQUENCE [LARGE SCALE GENOMIC DNA]</scope>
    <source>
        <strain evidence="1 2">Grell-BS-1999</strain>
    </source>
</reference>
<sequence length="206" mass="23382">MGAAHHKASEDLGETILPIGVTEVDQFFASSNNYVILVRNLKSALDKRLKKFDHFQTHSLPDDCYESFKISLTYFVDHLPVHEVKIEEDGQNGGLQLIADNKRLFGNMIDIHQALQQLLEISRNVTDHTPEFIDKLKEIISDSEEFVANSRTLAHQAGLKEEDIKIASNRFINNVKIINQSLADCYIMSECAKHINRDVKLHIGKV</sequence>
<dbReference type="RefSeq" id="XP_002116762.1">
    <property type="nucleotide sequence ID" value="XM_002116726.1"/>
</dbReference>